<dbReference type="AlphaFoldDB" id="A0A834XIH2"/>
<dbReference type="InterPro" id="IPR039913">
    <property type="entry name" value="RPAP1/Rba50"/>
</dbReference>
<name>A0A834XIH2_APHGI</name>
<evidence type="ECO:0000259" key="3">
    <source>
        <dbReference type="Pfam" id="PF08620"/>
    </source>
</evidence>
<evidence type="ECO:0000259" key="4">
    <source>
        <dbReference type="Pfam" id="PF08621"/>
    </source>
</evidence>
<dbReference type="PANTHER" id="PTHR21483">
    <property type="entry name" value="RNA POLYMERASE II-ASSOCIATED PROTEIN 1"/>
    <property type="match status" value="1"/>
</dbReference>
<gene>
    <name evidence="5" type="ORF">HCN44_003194</name>
</gene>
<evidence type="ECO:0008006" key="7">
    <source>
        <dbReference type="Google" id="ProtNLM"/>
    </source>
</evidence>
<proteinExistence type="inferred from homology"/>
<keyword evidence="6" id="KW-1185">Reference proteome</keyword>
<evidence type="ECO:0000256" key="2">
    <source>
        <dbReference type="SAM" id="MobiDB-lite"/>
    </source>
</evidence>
<evidence type="ECO:0000313" key="6">
    <source>
        <dbReference type="Proteomes" id="UP000639338"/>
    </source>
</evidence>
<organism evidence="5 6">
    <name type="scientific">Aphidius gifuensis</name>
    <name type="common">Parasitoid wasp</name>
    <dbReference type="NCBI Taxonomy" id="684658"/>
    <lineage>
        <taxon>Eukaryota</taxon>
        <taxon>Metazoa</taxon>
        <taxon>Ecdysozoa</taxon>
        <taxon>Arthropoda</taxon>
        <taxon>Hexapoda</taxon>
        <taxon>Insecta</taxon>
        <taxon>Pterygota</taxon>
        <taxon>Neoptera</taxon>
        <taxon>Endopterygota</taxon>
        <taxon>Hymenoptera</taxon>
        <taxon>Apocrita</taxon>
        <taxon>Ichneumonoidea</taxon>
        <taxon>Braconidae</taxon>
        <taxon>Aphidiinae</taxon>
        <taxon>Aphidius</taxon>
    </lineage>
</organism>
<protein>
    <recommendedName>
        <fullName evidence="7">RNA polymerase II-associated protein 1</fullName>
    </recommendedName>
</protein>
<comment type="similarity">
    <text evidence="1">Belongs to the RPAP1 family.</text>
</comment>
<feature type="region of interest" description="Disordered" evidence="2">
    <location>
        <begin position="248"/>
        <end position="273"/>
    </location>
</feature>
<dbReference type="GO" id="GO:0006366">
    <property type="term" value="P:transcription by RNA polymerase II"/>
    <property type="evidence" value="ECO:0007669"/>
    <property type="project" value="InterPro"/>
</dbReference>
<dbReference type="SUPFAM" id="SSF48371">
    <property type="entry name" value="ARM repeat"/>
    <property type="match status" value="1"/>
</dbReference>
<feature type="compositionally biased region" description="Basic and acidic residues" evidence="2">
    <location>
        <begin position="252"/>
        <end position="267"/>
    </location>
</feature>
<dbReference type="InterPro" id="IPR016024">
    <property type="entry name" value="ARM-type_fold"/>
</dbReference>
<feature type="domain" description="RPAP1 N-terminal" evidence="4">
    <location>
        <begin position="204"/>
        <end position="247"/>
    </location>
</feature>
<dbReference type="Pfam" id="PF08620">
    <property type="entry name" value="RPAP1_C"/>
    <property type="match status" value="1"/>
</dbReference>
<sequence length="672" mass="75802">MDNLKPIKRPKPSDGEEDLYKMQDEFLKSHQQPSAKVINLRAENKQSHYSKAVEDDKKPPVKFKSKFAERRSLLKAQEKLSTSQIGGSPINSSVVTDDLSNIIKPCESLQDNIQDIPKEPSSTILGNIIERKITKINYKKTQEIDDNNGFPSVFVIDHNEKLLDNDKSFFSKSLASSVSSPQKNKIAESVVKQETVVVNSLLSDISQENQQRLDNMTADEIIEEKKKLENMLSPKMINFLKARSNKSKKIPQKAEEMEVEETSKDSIENTNNSIVQPPNEVVEIVEKANEKGWIHMDEVEQVKLEWMTDLPETKTNDSPPEEPYNARFDFDGMLLPFKDDNVAVNSGLHHHGDEPDRPGYSLQELLQLSRSSTQQQRCTAITTLGNIMDKSKKGLYDKVLEPAPLVALNSKNIFYLLRITIDDSSIAVVTAGLQALRSFLYNQADEICLDKLFGWKYDDGLFNVPELLPPKNDVDNYDELKDDEFVQLDVVGAAIRSDLILRIRFILSELKPPLVGVTAALEILTRLSRHSRKTALNIACTKNLLEIIVKNFIPLTNNNDDGKNAYGVPQLNAVRFCRVLLEYAGRPVADRLYNLKIINCLLSYTTCGSSVVGRGDLQLSIEALRLWKLILNYGIGKDSIVGARLMLGTQLQLLLSNHIIHYYTVNKMDNST</sequence>
<feature type="domain" description="RPAP1 C-terminal" evidence="3">
    <location>
        <begin position="325"/>
        <end position="391"/>
    </location>
</feature>
<dbReference type="EMBL" id="JACMRX010000006">
    <property type="protein sequence ID" value="KAF7987432.1"/>
    <property type="molecule type" value="Genomic_DNA"/>
</dbReference>
<comment type="caution">
    <text evidence="5">The sequence shown here is derived from an EMBL/GenBank/DDBJ whole genome shotgun (WGS) entry which is preliminary data.</text>
</comment>
<dbReference type="Proteomes" id="UP000639338">
    <property type="component" value="Unassembled WGS sequence"/>
</dbReference>
<dbReference type="InterPro" id="IPR013929">
    <property type="entry name" value="RPAP1_C"/>
</dbReference>
<evidence type="ECO:0000256" key="1">
    <source>
        <dbReference type="ARBA" id="ARBA00009953"/>
    </source>
</evidence>
<accession>A0A834XIH2</accession>
<dbReference type="InterPro" id="IPR013930">
    <property type="entry name" value="RPAP1_N"/>
</dbReference>
<dbReference type="OrthoDB" id="348201at2759"/>
<dbReference type="PANTHER" id="PTHR21483:SF18">
    <property type="entry name" value="RNA POLYMERASE II-ASSOCIATED PROTEIN 1"/>
    <property type="match status" value="1"/>
</dbReference>
<evidence type="ECO:0000313" key="5">
    <source>
        <dbReference type="EMBL" id="KAF7987432.1"/>
    </source>
</evidence>
<reference evidence="5 6" key="1">
    <citation type="submission" date="2020-08" db="EMBL/GenBank/DDBJ databases">
        <title>Aphidius gifuensis genome sequencing and assembly.</title>
        <authorList>
            <person name="Du Z."/>
        </authorList>
    </citation>
    <scope>NUCLEOTIDE SEQUENCE [LARGE SCALE GENOMIC DNA]</scope>
    <source>
        <strain evidence="5">YNYX2018</strain>
        <tissue evidence="5">Adults</tissue>
    </source>
</reference>
<dbReference type="Pfam" id="PF08621">
    <property type="entry name" value="RPAP1_N"/>
    <property type="match status" value="1"/>
</dbReference>